<dbReference type="Proteomes" id="UP000182466">
    <property type="component" value="Unassembled WGS sequence"/>
</dbReference>
<gene>
    <name evidence="2" type="ORF">SAMN05216236_1012</name>
</gene>
<evidence type="ECO:0000256" key="1">
    <source>
        <dbReference type="SAM" id="MobiDB-lite"/>
    </source>
</evidence>
<evidence type="ECO:0000313" key="3">
    <source>
        <dbReference type="Proteomes" id="UP000182466"/>
    </source>
</evidence>
<accession>A0A1I6X309</accession>
<feature type="region of interest" description="Disordered" evidence="1">
    <location>
        <begin position="115"/>
        <end position="135"/>
    </location>
</feature>
<proteinExistence type="predicted"/>
<protein>
    <submittedName>
        <fullName evidence="2">Uncharacterized protein</fullName>
    </submittedName>
</protein>
<organism evidence="2 3">
    <name type="scientific">Sedimentitalea nanhaiensis</name>
    <dbReference type="NCBI Taxonomy" id="999627"/>
    <lineage>
        <taxon>Bacteria</taxon>
        <taxon>Pseudomonadati</taxon>
        <taxon>Pseudomonadota</taxon>
        <taxon>Alphaproteobacteria</taxon>
        <taxon>Rhodobacterales</taxon>
        <taxon>Paracoccaceae</taxon>
        <taxon>Sedimentitalea</taxon>
    </lineage>
</organism>
<dbReference type="AlphaFoldDB" id="A0A1I6X309"/>
<keyword evidence="3" id="KW-1185">Reference proteome</keyword>
<evidence type="ECO:0000313" key="2">
    <source>
        <dbReference type="EMBL" id="SFT32566.1"/>
    </source>
</evidence>
<reference evidence="2 3" key="1">
    <citation type="submission" date="2016-10" db="EMBL/GenBank/DDBJ databases">
        <authorList>
            <person name="de Groot N.N."/>
        </authorList>
    </citation>
    <scope>NUCLEOTIDE SEQUENCE [LARGE SCALE GENOMIC DNA]</scope>
    <source>
        <strain evidence="2 3">CGMCC 1.10959</strain>
    </source>
</reference>
<feature type="compositionally biased region" description="Polar residues" evidence="1">
    <location>
        <begin position="115"/>
        <end position="129"/>
    </location>
</feature>
<dbReference type="EMBL" id="FPAW01000001">
    <property type="protein sequence ID" value="SFT32566.1"/>
    <property type="molecule type" value="Genomic_DNA"/>
</dbReference>
<sequence length="225" mass="24487">MAAPSRQPTPVWVGSGGSRDLRQFLGGLAKNVTCGFILSDLPQQGPELFGQHTALIDEFRSRINLGKEAAFNTVRIADVLQRQQLVKVYKLAALCARQAPCMAYSFTEQENATTGRWATKPVRSQSQSGPMIPEKSADESELGARLLCGKGSVESHRFHPEKCCAKRQLKKSVFLLSKGSRARRAVAAALSIGLAFVDVCFGSASPEFPDLRGLKRGPAQDLEIR</sequence>
<name>A0A1I6X309_9RHOB</name>